<evidence type="ECO:0000313" key="2">
    <source>
        <dbReference type="EMBL" id="SUZ10506.1"/>
    </source>
</evidence>
<proteinExistence type="predicted"/>
<reference evidence="2" key="1">
    <citation type="submission" date="2018-07" db="EMBL/GenBank/DDBJ databases">
        <authorList>
            <person name="Quirk P.G."/>
            <person name="Krulwich T.A."/>
        </authorList>
    </citation>
    <scope>NUCLEOTIDE SEQUENCE</scope>
    <source>
        <strain evidence="2">96224</strain>
    </source>
</reference>
<organism evidence="2">
    <name type="scientific">Blumeria graminis f. sp. tritici 96224</name>
    <dbReference type="NCBI Taxonomy" id="1268274"/>
    <lineage>
        <taxon>Eukaryota</taxon>
        <taxon>Fungi</taxon>
        <taxon>Dikarya</taxon>
        <taxon>Ascomycota</taxon>
        <taxon>Pezizomycotina</taxon>
        <taxon>Leotiomycetes</taxon>
        <taxon>Erysiphales</taxon>
        <taxon>Erysiphaceae</taxon>
        <taxon>Blumeria</taxon>
    </lineage>
</organism>
<name>A0A381LBE2_BLUGR</name>
<gene>
    <name evidence="2" type="ORF">BGT96224V2_LOCUS3684</name>
</gene>
<evidence type="ECO:0000256" key="1">
    <source>
        <dbReference type="SAM" id="MobiDB-lite"/>
    </source>
</evidence>
<feature type="region of interest" description="Disordered" evidence="1">
    <location>
        <begin position="96"/>
        <end position="116"/>
    </location>
</feature>
<protein>
    <submittedName>
        <fullName evidence="2">Bgt-20952</fullName>
    </submittedName>
</protein>
<dbReference type="AlphaFoldDB" id="A0A381LBE2"/>
<dbReference type="EMBL" id="UIGY01000083">
    <property type="protein sequence ID" value="SUZ10506.1"/>
    <property type="molecule type" value="Genomic_DNA"/>
</dbReference>
<feature type="region of interest" description="Disordered" evidence="1">
    <location>
        <begin position="1"/>
        <end position="30"/>
    </location>
</feature>
<sequence length="116" mass="13149">MDVSFCNSNEEEDARSSLSQTNQSSRPFGAYPSECQRLQNLSGIADHKTLISYMQDGIAPDLKKCISQQRVINKRYSFDDFVALCKECVVQLDWERPASTKRTPNPDLRGNYPTPV</sequence>
<accession>A0A381LBE2</accession>
<feature type="compositionally biased region" description="Polar residues" evidence="1">
    <location>
        <begin position="16"/>
        <end position="26"/>
    </location>
</feature>